<feature type="compositionally biased region" description="Basic and acidic residues" evidence="1">
    <location>
        <begin position="395"/>
        <end position="413"/>
    </location>
</feature>
<keyword evidence="3" id="KW-1185">Reference proteome</keyword>
<sequence length="819" mass="90017">MPPAKSPNRARGGKQKAVTGKTDKKEPVPSKKGGKTESQILSNNNESGKGKGGKFVKKDEAAGKGKNKKDEEKKTGNSDQTEEPQEEEIETSRQIAKAQKQNGKVLPAKVTNGNTGRGRAGKAVKSKPDQKKNPTKTPAKVARRRGAKVVDTESESEKAESSEQESDKEEAKDDKKEGSDCVEDTAETDAGVLSGEEELSNVGKETEREEEEDVGKKTEREEEEDVGKKTEGEEEEEEKKSEREDNPDVPSERSIKEEPEKEPVSSAEEVDSEEVLSNTGQESTPRSSKKPAPLNLTVHLQGQKKMLKSKILQKKGPSREEEPKDDSVPSKGVRIKGMALSKGGAAKGKSQILQLASKTKAMEGNQQEDQAASSAKGPKGLLNRQSRMLFSMKGKGKDDKSKNSKEQPPKDTEDAVEEPNQESCEKIVADAVEPEPEEEMPSKSTERLLARKRGMTTLRRVSGWIQMKMPKGIHVRRKLSAVTQAIGISKWLPALVVKKRNSSTKSKKSLIRQKMVMKMAKSKKEISTSKDSKTDEDTTVHDSDEPCSSPQEGEEKANSGDAKYAIVFPRMNKIGKDNEATIPSTSSSTDNAGTTERKPPKPGARLVLPVKPDLSLLKSIKKNTQESKSDKNGSPNNQVIEGQPEVKADKKEPTSGIKEGTSILQAAKGKLGGSQVNITKFSISKPLLNGISSGQSREVERNLRNTDVPAEPETWRNVAMQPSYEEDADREVAELMGEGLLPSAMELHWAQTQQMCGDPQDWLRSENLLPHQTVEKLTKWTVYQDDEHPHIIPVHNGRGPWESEDPTQNMLEERLNSTQ</sequence>
<evidence type="ECO:0000256" key="1">
    <source>
        <dbReference type="SAM" id="MobiDB-lite"/>
    </source>
</evidence>
<feature type="compositionally biased region" description="Acidic residues" evidence="1">
    <location>
        <begin position="80"/>
        <end position="89"/>
    </location>
</feature>
<dbReference type="EMBL" id="JAMKFB020000012">
    <property type="protein sequence ID" value="KAL0179234.1"/>
    <property type="molecule type" value="Genomic_DNA"/>
</dbReference>
<feature type="non-terminal residue" evidence="2">
    <location>
        <position position="819"/>
    </location>
</feature>
<gene>
    <name evidence="2" type="ORF">M9458_024676</name>
</gene>
<evidence type="ECO:0000313" key="3">
    <source>
        <dbReference type="Proteomes" id="UP001529510"/>
    </source>
</evidence>
<feature type="compositionally biased region" description="Basic and acidic residues" evidence="1">
    <location>
        <begin position="148"/>
        <end position="161"/>
    </location>
</feature>
<organism evidence="2 3">
    <name type="scientific">Cirrhinus mrigala</name>
    <name type="common">Mrigala</name>
    <dbReference type="NCBI Taxonomy" id="683832"/>
    <lineage>
        <taxon>Eukaryota</taxon>
        <taxon>Metazoa</taxon>
        <taxon>Chordata</taxon>
        <taxon>Craniata</taxon>
        <taxon>Vertebrata</taxon>
        <taxon>Euteleostomi</taxon>
        <taxon>Actinopterygii</taxon>
        <taxon>Neopterygii</taxon>
        <taxon>Teleostei</taxon>
        <taxon>Ostariophysi</taxon>
        <taxon>Cypriniformes</taxon>
        <taxon>Cyprinidae</taxon>
        <taxon>Labeoninae</taxon>
        <taxon>Labeonini</taxon>
        <taxon>Cirrhinus</taxon>
    </lineage>
</organism>
<reference evidence="2 3" key="1">
    <citation type="submission" date="2024-05" db="EMBL/GenBank/DDBJ databases">
        <title>Genome sequencing and assembly of Indian major carp, Cirrhinus mrigala (Hamilton, 1822).</title>
        <authorList>
            <person name="Mohindra V."/>
            <person name="Chowdhury L.M."/>
            <person name="Lal K."/>
            <person name="Jena J.K."/>
        </authorList>
    </citation>
    <scope>NUCLEOTIDE SEQUENCE [LARGE SCALE GENOMIC DNA]</scope>
    <source>
        <strain evidence="2">CM1030</strain>
        <tissue evidence="2">Blood</tissue>
    </source>
</reference>
<feature type="region of interest" description="Disordered" evidence="1">
    <location>
        <begin position="1"/>
        <end position="454"/>
    </location>
</feature>
<protein>
    <submittedName>
        <fullName evidence="2">Uncharacterized protein</fullName>
    </submittedName>
</protein>
<dbReference type="AlphaFoldDB" id="A0ABD0PYZ2"/>
<feature type="compositionally biased region" description="Basic and acidic residues" evidence="1">
    <location>
        <begin position="169"/>
        <end position="179"/>
    </location>
</feature>
<accession>A0ABD0PYZ2</accession>
<proteinExistence type="predicted"/>
<dbReference type="Proteomes" id="UP001529510">
    <property type="component" value="Unassembled WGS sequence"/>
</dbReference>
<feature type="compositionally biased region" description="Basic and acidic residues" evidence="1">
    <location>
        <begin position="214"/>
        <end position="231"/>
    </location>
</feature>
<feature type="compositionally biased region" description="Basic and acidic residues" evidence="1">
    <location>
        <begin position="56"/>
        <end position="76"/>
    </location>
</feature>
<feature type="compositionally biased region" description="Polar residues" evidence="1">
    <location>
        <begin position="364"/>
        <end position="373"/>
    </location>
</feature>
<feature type="region of interest" description="Disordered" evidence="1">
    <location>
        <begin position="791"/>
        <end position="819"/>
    </location>
</feature>
<evidence type="ECO:0000313" key="2">
    <source>
        <dbReference type="EMBL" id="KAL0179234.1"/>
    </source>
</evidence>
<name>A0ABD0PYZ2_CIRMR</name>
<feature type="compositionally biased region" description="Basic and acidic residues" evidence="1">
    <location>
        <begin position="238"/>
        <end position="263"/>
    </location>
</feature>
<feature type="compositionally biased region" description="Basic and acidic residues" evidence="1">
    <location>
        <begin position="522"/>
        <end position="544"/>
    </location>
</feature>
<feature type="compositionally biased region" description="Polar residues" evidence="1">
    <location>
        <begin position="581"/>
        <end position="594"/>
    </location>
</feature>
<feature type="region of interest" description="Disordered" evidence="1">
    <location>
        <begin position="516"/>
        <end position="657"/>
    </location>
</feature>
<feature type="compositionally biased region" description="Basic and acidic residues" evidence="1">
    <location>
        <begin position="644"/>
        <end position="653"/>
    </location>
</feature>
<feature type="compositionally biased region" description="Polar residues" evidence="1">
    <location>
        <begin position="36"/>
        <end position="47"/>
    </location>
</feature>
<feature type="compositionally biased region" description="Basic and acidic residues" evidence="1">
    <location>
        <begin position="440"/>
        <end position="449"/>
    </location>
</feature>
<feature type="compositionally biased region" description="Basic and acidic residues" evidence="1">
    <location>
        <begin position="317"/>
        <end position="328"/>
    </location>
</feature>
<comment type="caution">
    <text evidence="2">The sequence shown here is derived from an EMBL/GenBank/DDBJ whole genome shotgun (WGS) entry which is preliminary data.</text>
</comment>
<feature type="compositionally biased region" description="Polar residues" evidence="1">
    <location>
        <begin position="276"/>
        <end position="286"/>
    </location>
</feature>